<accession>A0AA41X1I6</accession>
<keyword evidence="2" id="KW-1185">Reference proteome</keyword>
<proteinExistence type="predicted"/>
<dbReference type="PANTHER" id="PTHR37466:SF1">
    <property type="entry name" value="SLR1628 PROTEIN"/>
    <property type="match status" value="1"/>
</dbReference>
<dbReference type="Gene3D" id="3.30.56.110">
    <property type="entry name" value="Protein of unknown function DUF2237"/>
    <property type="match status" value="1"/>
</dbReference>
<dbReference type="Proteomes" id="UP001165413">
    <property type="component" value="Unassembled WGS sequence"/>
</dbReference>
<dbReference type="EMBL" id="JANATA010000005">
    <property type="protein sequence ID" value="MCP3428162.1"/>
    <property type="molecule type" value="Genomic_DNA"/>
</dbReference>
<protein>
    <submittedName>
        <fullName evidence="1">DUF2237 domain-containing protein</fullName>
    </submittedName>
</protein>
<organism evidence="1 2">
    <name type="scientific">Opacimonas viscosa</name>
    <dbReference type="NCBI Taxonomy" id="2961944"/>
    <lineage>
        <taxon>Bacteria</taxon>
        <taxon>Pseudomonadati</taxon>
        <taxon>Pseudomonadota</taxon>
        <taxon>Gammaproteobacteria</taxon>
        <taxon>Alteromonadales</taxon>
        <taxon>Alteromonadaceae</taxon>
        <taxon>Opacimonas</taxon>
    </lineage>
</organism>
<comment type="caution">
    <text evidence="1">The sequence shown here is derived from an EMBL/GenBank/DDBJ whole genome shotgun (WGS) entry which is preliminary data.</text>
</comment>
<dbReference type="PANTHER" id="PTHR37466">
    <property type="entry name" value="SLR1628 PROTEIN"/>
    <property type="match status" value="1"/>
</dbReference>
<evidence type="ECO:0000313" key="2">
    <source>
        <dbReference type="Proteomes" id="UP001165413"/>
    </source>
</evidence>
<reference evidence="1" key="1">
    <citation type="submission" date="2022-07" db="EMBL/GenBank/DDBJ databases">
        <title>Characterization of the Novel Bacterium Alteromonas immobilis LMIT006 and Alteromonas gregis LMIT007.</title>
        <authorList>
            <person name="Lin X."/>
        </authorList>
    </citation>
    <scope>NUCLEOTIDE SEQUENCE</scope>
    <source>
        <strain evidence="1">LMIT007</strain>
    </source>
</reference>
<dbReference type="InterPro" id="IPR018714">
    <property type="entry name" value="DUF2237"/>
</dbReference>
<sequence>MNNTKNVLGTDLKMCCAGTGFQRDGFCQVISEDVGNHSVCAIVTDEFLQMQARLGNDLITPYPAYQFPGLKAGDRWCLCASRWKQAYDVGLAPPVDLEATSEAALGVVSLTMLQEKAI</sequence>
<name>A0AA41X1I6_9ALTE</name>
<dbReference type="Pfam" id="PF09996">
    <property type="entry name" value="DUF2237"/>
    <property type="match status" value="1"/>
</dbReference>
<evidence type="ECO:0000313" key="1">
    <source>
        <dbReference type="EMBL" id="MCP3428162.1"/>
    </source>
</evidence>
<dbReference type="RefSeq" id="WP_254099246.1">
    <property type="nucleotide sequence ID" value="NZ_JANATA010000005.1"/>
</dbReference>
<dbReference type="AlphaFoldDB" id="A0AA41X1I6"/>
<gene>
    <name evidence="1" type="ORF">NLF92_04295</name>
</gene>